<dbReference type="EMBL" id="JAHOAX010000010">
    <property type="protein sequence ID" value="MBV3123969.1"/>
    <property type="molecule type" value="Genomic_DNA"/>
</dbReference>
<keyword evidence="1" id="KW-0812">Transmembrane</keyword>
<reference evidence="3" key="2">
    <citation type="journal article" date="2023" name="Nat. Commun.">
        <title>Identification of a novel Human Milk Oligosaccharides utilization cluster in the infant gut commensal Bacteroides dorei.</title>
        <authorList>
            <person name="Kijner S."/>
            <person name="Ennis D."/>
            <person name="Shmorak S."/>
            <person name="Florentin A."/>
            <person name="Yassour M."/>
        </authorList>
    </citation>
    <scope>NUCLEOTIDE SEQUENCE</scope>
    <source>
        <strain evidence="3">2</strain>
    </source>
</reference>
<keyword evidence="3" id="KW-0808">Transferase</keyword>
<reference evidence="2" key="1">
    <citation type="submission" date="2021-06" db="EMBL/GenBank/DDBJ databases">
        <title>Collection of gut derived symbiotic bacterial strains cultured from healthy donors.</title>
        <authorList>
            <person name="Lin H."/>
            <person name="Littmann E."/>
            <person name="Pamer E.G."/>
        </authorList>
    </citation>
    <scope>NUCLEOTIDE SEQUENCE</scope>
    <source>
        <strain evidence="2">MSK.5.10</strain>
    </source>
</reference>
<name>A0AA95KMS9_9BACT</name>
<organism evidence="3 4">
    <name type="scientific">Phocaeicola dorei</name>
    <dbReference type="NCBI Taxonomy" id="357276"/>
    <lineage>
        <taxon>Bacteria</taxon>
        <taxon>Pseudomonadati</taxon>
        <taxon>Bacteroidota</taxon>
        <taxon>Bacteroidia</taxon>
        <taxon>Bacteroidales</taxon>
        <taxon>Bacteroidaceae</taxon>
        <taxon>Phocaeicola</taxon>
    </lineage>
</organism>
<dbReference type="Proteomes" id="UP000777173">
    <property type="component" value="Unassembled WGS sequence"/>
</dbReference>
<dbReference type="Proteomes" id="UP001177934">
    <property type="component" value="Chromosome"/>
</dbReference>
<accession>A0AA95KMS9</accession>
<gene>
    <name evidence="2" type="ORF">KSU80_12370</name>
    <name evidence="3" type="ORF">QNN11_12310</name>
</gene>
<protein>
    <submittedName>
        <fullName evidence="3">Glycosyl transferase</fullName>
    </submittedName>
</protein>
<dbReference type="AlphaFoldDB" id="A0AA95KMS9"/>
<sequence>MDDKCYDVLTDLSLKNVRLIKLEEIEDDELLIAKSKRTRGEYCWTCSSSLILYILLTYKERICTYIDADMYFYQDPKILIDEMNKQGASVQIISHRFHPLQKDLENIVGKYCVEFDTFLNDKKGIDVLVNWRKQCLQDCSAKRNGKLWGDQKYQDDWMNLYDCVCEVQHLGGGVAPWNVGNYRWVRKNGNLITLIDKFSKKEFNIVFFHYENIQYISRYKVNINVFSKYRFVQRKLIKELYLPYLYEIDKKKQMLAKYYGIDSLIKKHPAFRDKIDWKIGLEKYIWPINISKILSKMISFLCVLIVKRRDIIKLT</sequence>
<evidence type="ECO:0000313" key="4">
    <source>
        <dbReference type="Proteomes" id="UP001177934"/>
    </source>
</evidence>
<keyword evidence="1" id="KW-1133">Transmembrane helix</keyword>
<evidence type="ECO:0000313" key="2">
    <source>
        <dbReference type="EMBL" id="MBV3123969.1"/>
    </source>
</evidence>
<proteinExistence type="predicted"/>
<dbReference type="GO" id="GO:0016740">
    <property type="term" value="F:transferase activity"/>
    <property type="evidence" value="ECO:0007669"/>
    <property type="project" value="UniProtKB-KW"/>
</dbReference>
<evidence type="ECO:0000256" key="1">
    <source>
        <dbReference type="SAM" id="Phobius"/>
    </source>
</evidence>
<dbReference type="EMBL" id="CP126056">
    <property type="protein sequence ID" value="WHX08362.1"/>
    <property type="molecule type" value="Genomic_DNA"/>
</dbReference>
<feature type="transmembrane region" description="Helical" evidence="1">
    <location>
        <begin position="284"/>
        <end position="306"/>
    </location>
</feature>
<dbReference type="RefSeq" id="WP_147333872.1">
    <property type="nucleotide sequence ID" value="NZ_CAXSLT010000005.1"/>
</dbReference>
<evidence type="ECO:0000313" key="3">
    <source>
        <dbReference type="EMBL" id="WHX08362.1"/>
    </source>
</evidence>
<keyword evidence="1" id="KW-0472">Membrane</keyword>